<evidence type="ECO:0000313" key="3">
    <source>
        <dbReference type="Proteomes" id="UP001556636"/>
    </source>
</evidence>
<evidence type="ECO:0000256" key="1">
    <source>
        <dbReference type="SAM" id="MobiDB-lite"/>
    </source>
</evidence>
<dbReference type="InterPro" id="IPR025514">
    <property type="entry name" value="DUF4402"/>
</dbReference>
<keyword evidence="3" id="KW-1185">Reference proteome</keyword>
<proteinExistence type="predicted"/>
<name>A0ABV3S123_9GAMM</name>
<dbReference type="EMBL" id="JBAKFG010000003">
    <property type="protein sequence ID" value="MEX0373607.1"/>
    <property type="molecule type" value="Genomic_DNA"/>
</dbReference>
<sequence>MIITRISPAQWLGRVISGVLMWELALASVVYAESGQGTLEVSAGLSAALQLSCSKPLTFGVWFLTPGSREGGTTEIEISPGVPGGSPVTNKRSGSGSSGFPGPGQGECTVSGSLADDDTELSVTFGTASIDLQPEAVLFQGLPSSDGGLSVKNFTIRPAASGSTFPALNSNPKLTNGEATFAVGGHLVIPGNLTSDQFGGYTGTVTLTVTDNL</sequence>
<organism evidence="2 3">
    <name type="scientific">Spiribacter roseus</name>
    <dbReference type="NCBI Taxonomy" id="1855875"/>
    <lineage>
        <taxon>Bacteria</taxon>
        <taxon>Pseudomonadati</taxon>
        <taxon>Pseudomonadota</taxon>
        <taxon>Gammaproteobacteria</taxon>
        <taxon>Chromatiales</taxon>
        <taxon>Ectothiorhodospiraceae</taxon>
        <taxon>Spiribacter</taxon>
    </lineage>
</organism>
<evidence type="ECO:0000313" key="2">
    <source>
        <dbReference type="EMBL" id="MEX0373607.1"/>
    </source>
</evidence>
<accession>A0ABV3S123</accession>
<dbReference type="RefSeq" id="WP_367951794.1">
    <property type="nucleotide sequence ID" value="NZ_JBAKFG010000003.1"/>
</dbReference>
<dbReference type="Proteomes" id="UP001556636">
    <property type="component" value="Unassembled WGS sequence"/>
</dbReference>
<comment type="caution">
    <text evidence="2">The sequence shown here is derived from an EMBL/GenBank/DDBJ whole genome shotgun (WGS) entry which is preliminary data.</text>
</comment>
<reference evidence="2 3" key="1">
    <citation type="submission" date="2024-02" db="EMBL/GenBank/DDBJ databases">
        <title>New especies of Spiribacter isolated from saline water.</title>
        <authorList>
            <person name="Leon M.J."/>
            <person name="De La Haba R."/>
            <person name="Sanchez-Porro C."/>
            <person name="Ventosa A."/>
        </authorList>
    </citation>
    <scope>NUCLEOTIDE SEQUENCE [LARGE SCALE GENOMIC DNA]</scope>
    <source>
        <strain evidence="3">ag22IC6-196</strain>
    </source>
</reference>
<gene>
    <name evidence="2" type="ORF">V6X51_09215</name>
</gene>
<dbReference type="Pfam" id="PF14352">
    <property type="entry name" value="DUF4402"/>
    <property type="match status" value="1"/>
</dbReference>
<feature type="region of interest" description="Disordered" evidence="1">
    <location>
        <begin position="72"/>
        <end position="107"/>
    </location>
</feature>
<feature type="compositionally biased region" description="Gly residues" evidence="1">
    <location>
        <begin position="96"/>
        <end position="105"/>
    </location>
</feature>
<protein>
    <submittedName>
        <fullName evidence="2">DUF4402 domain-containing protein</fullName>
    </submittedName>
</protein>